<evidence type="ECO:0000259" key="3">
    <source>
        <dbReference type="Pfam" id="PF00326"/>
    </source>
</evidence>
<dbReference type="RefSeq" id="WP_166232149.1">
    <property type="nucleotide sequence ID" value="NZ_CP049865.1"/>
</dbReference>
<keyword evidence="2" id="KW-0645">Protease</keyword>
<name>A0A6G7Y3Y0_9ACTN</name>
<dbReference type="Pfam" id="PF07676">
    <property type="entry name" value="PD40"/>
    <property type="match status" value="2"/>
</dbReference>
<evidence type="ECO:0000256" key="2">
    <source>
        <dbReference type="ARBA" id="ARBA00022825"/>
    </source>
</evidence>
<dbReference type="AlphaFoldDB" id="A0A6G7Y3Y0"/>
<dbReference type="GO" id="GO:0006508">
    <property type="term" value="P:proteolysis"/>
    <property type="evidence" value="ECO:0007669"/>
    <property type="project" value="InterPro"/>
</dbReference>
<gene>
    <name evidence="4" type="ORF">G7070_04030</name>
</gene>
<dbReference type="InterPro" id="IPR011659">
    <property type="entry name" value="WD40"/>
</dbReference>
<dbReference type="Gene3D" id="3.40.50.1820">
    <property type="entry name" value="alpha/beta hydrolase"/>
    <property type="match status" value="1"/>
</dbReference>
<keyword evidence="2" id="KW-0720">Serine protease</keyword>
<organism evidence="4 5">
    <name type="scientific">Propioniciclava coleopterorum</name>
    <dbReference type="NCBI Taxonomy" id="2714937"/>
    <lineage>
        <taxon>Bacteria</taxon>
        <taxon>Bacillati</taxon>
        <taxon>Actinomycetota</taxon>
        <taxon>Actinomycetes</taxon>
        <taxon>Propionibacteriales</taxon>
        <taxon>Propionibacteriaceae</taxon>
        <taxon>Propioniciclava</taxon>
    </lineage>
</organism>
<dbReference type="PANTHER" id="PTHR42776:SF27">
    <property type="entry name" value="DIPEPTIDYL PEPTIDASE FAMILY MEMBER 6"/>
    <property type="match status" value="1"/>
</dbReference>
<proteinExistence type="predicted"/>
<sequence length="693" mass="72667">MRPDQLPLLFTLGVPAVAPDGGHAVVAAARPSFEADAYTGQLWRVPLGDGAPIRLTRGFHDSSPTFSPDGRLLAFLRSAPGEAPQVWVAPAAGGEAVRATDAKLGASQPAWSPDSSTLAYVARVPAEGRYGTLDGVTAPLEDPRHFTGYQIQANGLGWSTDRVAQLFVVAAPDPFGEPAVKPVGRAAKDADPDAPAWDVPTPRQLTEGACDVAQPVFTPDGTGVLVVTQRGADADVTVRTSVYRVDVDSAEETLVLGGSASFSDPLFSADGTRLYALGAERGEDGVSFVATNAALYVADATGGAPTRLTDPADVELHGPLARCGADAVLAVRSLRGSAELWRVDPDGRAATLWSGTPTIGAAAGVPGTSDAVVTVTTVTSPSELAVVAEGATVTTQTPTGDEVAVRSESAMRVLTEFGAALQAQATIVEPVELTSTSPDGHPVHGWAVVPAGPGPHPVILNIHGGPYAAYTGDFFDEFQVYAEAGYAVVYCNPRGSASYGEAHGKAIQGDFGNLDMTDVLAFLDHALATVPGLDADRVGIMGGSYGGYLTAWTIAHEHRFAGAIVERGFLDPASFLGAADIGWFFMQGYNGTDRAGQDRQSPMLLAHEVRTPTFVVHSELDLRCPLSQALRYYTALKQAGVDTELLVFPGENHELSRSGSPWHRRQRFEAILQWWARHLPVRADAPSGVVSPA</sequence>
<dbReference type="PANTHER" id="PTHR42776">
    <property type="entry name" value="SERINE PEPTIDASE S9 FAMILY MEMBER"/>
    <property type="match status" value="1"/>
</dbReference>
<evidence type="ECO:0000313" key="4">
    <source>
        <dbReference type="EMBL" id="QIK71594.1"/>
    </source>
</evidence>
<evidence type="ECO:0000313" key="5">
    <source>
        <dbReference type="Proteomes" id="UP000501058"/>
    </source>
</evidence>
<dbReference type="KEGG" id="prv:G7070_04030"/>
<evidence type="ECO:0000256" key="1">
    <source>
        <dbReference type="ARBA" id="ARBA00022801"/>
    </source>
</evidence>
<keyword evidence="5" id="KW-1185">Reference proteome</keyword>
<dbReference type="Proteomes" id="UP000501058">
    <property type="component" value="Chromosome"/>
</dbReference>
<keyword evidence="1" id="KW-0378">Hydrolase</keyword>
<dbReference type="InterPro" id="IPR011042">
    <property type="entry name" value="6-blade_b-propeller_TolB-like"/>
</dbReference>
<accession>A0A6G7Y3Y0</accession>
<feature type="domain" description="Peptidase S9 prolyl oligopeptidase catalytic" evidence="3">
    <location>
        <begin position="474"/>
        <end position="679"/>
    </location>
</feature>
<dbReference type="GO" id="GO:0004252">
    <property type="term" value="F:serine-type endopeptidase activity"/>
    <property type="evidence" value="ECO:0007669"/>
    <property type="project" value="TreeGrafter"/>
</dbReference>
<dbReference type="Pfam" id="PF00326">
    <property type="entry name" value="Peptidase_S9"/>
    <property type="match status" value="1"/>
</dbReference>
<dbReference type="InterPro" id="IPR001375">
    <property type="entry name" value="Peptidase_S9_cat"/>
</dbReference>
<reference evidence="4 5" key="1">
    <citation type="submission" date="2020-03" db="EMBL/GenBank/DDBJ databases">
        <title>Propioniciclava sp. nov., isolated from Hydrophilus acuminatus.</title>
        <authorList>
            <person name="Hyun D.-W."/>
            <person name="Bae J.-W."/>
        </authorList>
    </citation>
    <scope>NUCLEOTIDE SEQUENCE [LARGE SCALE GENOMIC DNA]</scope>
    <source>
        <strain evidence="4 5">HDW11</strain>
    </source>
</reference>
<dbReference type="InterPro" id="IPR029058">
    <property type="entry name" value="AB_hydrolase_fold"/>
</dbReference>
<dbReference type="SUPFAM" id="SSF82171">
    <property type="entry name" value="DPP6 N-terminal domain-like"/>
    <property type="match status" value="1"/>
</dbReference>
<dbReference type="Gene3D" id="2.120.10.30">
    <property type="entry name" value="TolB, C-terminal domain"/>
    <property type="match status" value="2"/>
</dbReference>
<protein>
    <submittedName>
        <fullName evidence="4">S9 family peptidase</fullName>
    </submittedName>
</protein>
<dbReference type="EMBL" id="CP049865">
    <property type="protein sequence ID" value="QIK71594.1"/>
    <property type="molecule type" value="Genomic_DNA"/>
</dbReference>
<dbReference type="SUPFAM" id="SSF53474">
    <property type="entry name" value="alpha/beta-Hydrolases"/>
    <property type="match status" value="1"/>
</dbReference>